<keyword evidence="2" id="KW-1185">Reference proteome</keyword>
<reference evidence="1 2" key="1">
    <citation type="submission" date="2017-02" db="EMBL/GenBank/DDBJ databases">
        <authorList>
            <person name="Peterson S.W."/>
        </authorList>
    </citation>
    <scope>NUCLEOTIDE SEQUENCE [LARGE SCALE GENOMIC DNA]</scope>
    <source>
        <strain evidence="1 2">S285</strain>
    </source>
</reference>
<sequence length="86" mass="9468">MGDVISAAGRFRGAARIFSPASHKFAVGASVVYRMGHQSEKVLFRVLRHLPDGGQGLQYRLKCETDGHERVTFEAALEHPESEKAT</sequence>
<evidence type="ECO:0000313" key="2">
    <source>
        <dbReference type="Proteomes" id="UP000193978"/>
    </source>
</evidence>
<dbReference type="RefSeq" id="WP_085769803.1">
    <property type="nucleotide sequence ID" value="NZ_AP027149.1"/>
</dbReference>
<accession>A0A1W6MQ89</accession>
<organism evidence="1 2">
    <name type="scientific">Methylocystis bryophila</name>
    <dbReference type="NCBI Taxonomy" id="655015"/>
    <lineage>
        <taxon>Bacteria</taxon>
        <taxon>Pseudomonadati</taxon>
        <taxon>Pseudomonadota</taxon>
        <taxon>Alphaproteobacteria</taxon>
        <taxon>Hyphomicrobiales</taxon>
        <taxon>Methylocystaceae</taxon>
        <taxon>Methylocystis</taxon>
    </lineage>
</organism>
<dbReference type="Proteomes" id="UP000193978">
    <property type="component" value="Chromosome"/>
</dbReference>
<evidence type="ECO:0000313" key="1">
    <source>
        <dbReference type="EMBL" id="ARN79758.1"/>
    </source>
</evidence>
<dbReference type="AlphaFoldDB" id="A0A1W6MQ89"/>
<name>A0A1W6MQ89_9HYPH</name>
<protein>
    <submittedName>
        <fullName evidence="1">Uncharacterized protein</fullName>
    </submittedName>
</protein>
<proteinExistence type="predicted"/>
<dbReference type="KEGG" id="mbry:B1812_00275"/>
<dbReference type="EMBL" id="CP019948">
    <property type="protein sequence ID" value="ARN79758.1"/>
    <property type="molecule type" value="Genomic_DNA"/>
</dbReference>
<dbReference type="STRING" id="655015.B1812_00275"/>
<dbReference type="OrthoDB" id="8455641at2"/>
<gene>
    <name evidence="1" type="ORF">B1812_00275</name>
</gene>